<name>A0A2U2MYV5_9GAMM</name>
<evidence type="ECO:0000313" key="2">
    <source>
        <dbReference type="Proteomes" id="UP000245474"/>
    </source>
</evidence>
<sequence>MACLPWLRSSPHATPFLRALPVRLVTSEDADITDSTTVRRPCDDVALFYPPPTLDDDSLHGAVPRLSA</sequence>
<keyword evidence="2" id="KW-1185">Reference proteome</keyword>
<evidence type="ECO:0000313" key="1">
    <source>
        <dbReference type="EMBL" id="PWG61894.1"/>
    </source>
</evidence>
<gene>
    <name evidence="1" type="ORF">DEM34_14285</name>
</gene>
<dbReference type="AlphaFoldDB" id="A0A2U2MYV5"/>
<reference evidence="1 2" key="1">
    <citation type="submission" date="2018-05" db="EMBL/GenBank/DDBJ databases">
        <title>Spiribacter halobius sp. nov., a moderately halophilic bacterium isolated from marine solar saltern.</title>
        <authorList>
            <person name="Zheng W.-S."/>
            <person name="Lu D.-C."/>
            <person name="Du Z.-J."/>
        </authorList>
    </citation>
    <scope>NUCLEOTIDE SEQUENCE [LARGE SCALE GENOMIC DNA]</scope>
    <source>
        <strain evidence="1 2">E85</strain>
    </source>
</reference>
<organism evidence="1 2">
    <name type="scientific">Sediminicurvatus halobius</name>
    <dbReference type="NCBI Taxonomy" id="2182432"/>
    <lineage>
        <taxon>Bacteria</taxon>
        <taxon>Pseudomonadati</taxon>
        <taxon>Pseudomonadota</taxon>
        <taxon>Gammaproteobacteria</taxon>
        <taxon>Chromatiales</taxon>
        <taxon>Ectothiorhodospiraceae</taxon>
        <taxon>Sediminicurvatus</taxon>
    </lineage>
</organism>
<accession>A0A2U2MYV5</accession>
<dbReference type="EMBL" id="QFFI01000025">
    <property type="protein sequence ID" value="PWG61894.1"/>
    <property type="molecule type" value="Genomic_DNA"/>
</dbReference>
<proteinExistence type="predicted"/>
<protein>
    <submittedName>
        <fullName evidence="1">Uncharacterized protein</fullName>
    </submittedName>
</protein>
<comment type="caution">
    <text evidence="1">The sequence shown here is derived from an EMBL/GenBank/DDBJ whole genome shotgun (WGS) entry which is preliminary data.</text>
</comment>
<dbReference type="Proteomes" id="UP000245474">
    <property type="component" value="Unassembled WGS sequence"/>
</dbReference>